<dbReference type="Proteomes" id="UP000663760">
    <property type="component" value="Chromosome 12"/>
</dbReference>
<keyword evidence="4" id="KW-1185">Reference proteome</keyword>
<dbReference type="EMBL" id="LR743599">
    <property type="protein sequence ID" value="CAA2629961.1"/>
    <property type="molecule type" value="Genomic_DNA"/>
</dbReference>
<name>A0A7I8L7Y3_SPIIN</name>
<dbReference type="EMBL" id="LR746275">
    <property type="protein sequence ID" value="CAA7406151.1"/>
    <property type="molecule type" value="Genomic_DNA"/>
</dbReference>
<feature type="compositionally biased region" description="Basic and acidic residues" evidence="1">
    <location>
        <begin position="36"/>
        <end position="46"/>
    </location>
</feature>
<evidence type="ECO:0000313" key="3">
    <source>
        <dbReference type="EMBL" id="CAA7406151.1"/>
    </source>
</evidence>
<dbReference type="AlphaFoldDB" id="A0A7I8L7Y3"/>
<evidence type="ECO:0000256" key="1">
    <source>
        <dbReference type="SAM" id="MobiDB-lite"/>
    </source>
</evidence>
<organism evidence="3 4">
    <name type="scientific">Spirodela intermedia</name>
    <name type="common">Intermediate duckweed</name>
    <dbReference type="NCBI Taxonomy" id="51605"/>
    <lineage>
        <taxon>Eukaryota</taxon>
        <taxon>Viridiplantae</taxon>
        <taxon>Streptophyta</taxon>
        <taxon>Embryophyta</taxon>
        <taxon>Tracheophyta</taxon>
        <taxon>Spermatophyta</taxon>
        <taxon>Magnoliopsida</taxon>
        <taxon>Liliopsida</taxon>
        <taxon>Araceae</taxon>
        <taxon>Lemnoideae</taxon>
        <taxon>Spirodela</taxon>
    </lineage>
</organism>
<accession>A0A7I8L7Y3</accession>
<gene>
    <name evidence="2" type="ORF">SI7747_12015599</name>
    <name evidence="3" type="ORF">SI8410_12016829</name>
</gene>
<proteinExistence type="predicted"/>
<feature type="region of interest" description="Disordered" evidence="1">
    <location>
        <begin position="1"/>
        <end position="46"/>
    </location>
</feature>
<protein>
    <submittedName>
        <fullName evidence="3">Uncharacterized protein</fullName>
    </submittedName>
</protein>
<sequence length="46" mass="5651">MLTPSCSPFKTTDRTCSSQTTPLLQRGRERKRRREREREETTRRRR</sequence>
<evidence type="ECO:0000313" key="2">
    <source>
        <dbReference type="EMBL" id="CAA2629961.1"/>
    </source>
</evidence>
<reference evidence="3" key="1">
    <citation type="submission" date="2020-02" db="EMBL/GenBank/DDBJ databases">
        <authorList>
            <person name="Scholz U."/>
            <person name="Mascher M."/>
            <person name="Fiebig A."/>
        </authorList>
    </citation>
    <scope>NUCLEOTIDE SEQUENCE</scope>
</reference>
<feature type="compositionally biased region" description="Polar residues" evidence="1">
    <location>
        <begin position="1"/>
        <end position="23"/>
    </location>
</feature>
<evidence type="ECO:0000313" key="4">
    <source>
        <dbReference type="Proteomes" id="UP000663760"/>
    </source>
</evidence>